<dbReference type="EMBL" id="AE015924">
    <property type="protein sequence ID" value="AAQ65801.1"/>
    <property type="molecule type" value="Genomic_DNA"/>
</dbReference>
<reference evidence="1 2" key="1">
    <citation type="journal article" date="2003" name="J. Bacteriol.">
        <title>Complete genome sequence of the oral pathogenic bacterium Porphyromonas gingivalis strain W83.</title>
        <authorList>
            <person name="Nelson K."/>
            <person name="Fleishmann R."/>
            <person name="DeBoy R."/>
            <person name="Paulsen I."/>
            <person name="Fouts D."/>
            <person name="Eisen J."/>
            <person name="Daugherty S."/>
            <person name="Dodson R."/>
            <person name="Durkin A."/>
            <person name="Gwinn M."/>
            <person name="Haft D."/>
            <person name="Kolonay J."/>
            <person name="Nelson W."/>
            <person name="White O."/>
            <person name="Mason T."/>
            <person name="Tallon L."/>
            <person name="Gray J."/>
            <person name="Granger D."/>
            <person name="Tettelin H."/>
            <person name="Dong H."/>
            <person name="Galvin J."/>
            <person name="Duncan M."/>
            <person name="Dewhirst F."/>
            <person name="Fraser C."/>
        </authorList>
    </citation>
    <scope>NUCLEOTIDE SEQUENCE [LARGE SCALE GENOMIC DNA]</scope>
    <source>
        <strain evidence="2">ATCC BAA-308 / W83</strain>
    </source>
</reference>
<proteinExistence type="predicted"/>
<evidence type="ECO:0000313" key="1">
    <source>
        <dbReference type="EMBL" id="AAQ65801.1"/>
    </source>
</evidence>
<accession>Q7MWJ3</accession>
<protein>
    <submittedName>
        <fullName evidence="1">Uncharacterized protein</fullName>
    </submittedName>
</protein>
<name>Q7MWJ3_PORGI</name>
<dbReference type="BioCyc" id="PGIN242619:G1G02-571-MONOMER"/>
<dbReference type="EnsemblBacteria" id="AAQ65801">
    <property type="protein sequence ID" value="AAQ65801"/>
    <property type="gene ID" value="PG_0617"/>
</dbReference>
<keyword evidence="2" id="KW-1185">Reference proteome</keyword>
<dbReference type="HOGENOM" id="CLU_2357344_0_0_10"/>
<organism evidence="1 2">
    <name type="scientific">Porphyromonas gingivalis (strain ATCC BAA-308 / W83)</name>
    <dbReference type="NCBI Taxonomy" id="242619"/>
    <lineage>
        <taxon>Bacteria</taxon>
        <taxon>Pseudomonadati</taxon>
        <taxon>Bacteroidota</taxon>
        <taxon>Bacteroidia</taxon>
        <taxon>Bacteroidales</taxon>
        <taxon>Porphyromonadaceae</taxon>
        <taxon>Porphyromonas</taxon>
    </lineage>
</organism>
<dbReference type="Proteomes" id="UP000000588">
    <property type="component" value="Chromosome"/>
</dbReference>
<dbReference type="STRING" id="242619.PG_0617"/>
<dbReference type="KEGG" id="pgi:PG_0617"/>
<gene>
    <name evidence="1" type="ordered locus">PG_0617</name>
</gene>
<evidence type="ECO:0000313" key="2">
    <source>
        <dbReference type="Proteomes" id="UP000000588"/>
    </source>
</evidence>
<sequence>MVVEGDCLSSFKRGISAPLTQHDVHKSMFIAYLRPLKKEKVSYIYKGTKNQSIDNEISKKIPCDSLTYIDAVNGLIYRGCCGWRIVHIVLHLKQTFILN</sequence>
<dbReference type="AlphaFoldDB" id="Q7MWJ3"/>